<protein>
    <submittedName>
        <fullName evidence="3">CASP-like protein</fullName>
    </submittedName>
</protein>
<reference evidence="3" key="1">
    <citation type="submission" date="2016-11" db="UniProtKB">
        <authorList>
            <consortium name="WormBaseParasite"/>
        </authorList>
    </citation>
    <scope>IDENTIFICATION</scope>
</reference>
<proteinExistence type="predicted"/>
<feature type="transmembrane region" description="Helical" evidence="1">
    <location>
        <begin position="20"/>
        <end position="45"/>
    </location>
</feature>
<keyword evidence="1" id="KW-1133">Transmembrane helix</keyword>
<organism evidence="2 3">
    <name type="scientific">Caenorhabditis tropicalis</name>
    <dbReference type="NCBI Taxonomy" id="1561998"/>
    <lineage>
        <taxon>Eukaryota</taxon>
        <taxon>Metazoa</taxon>
        <taxon>Ecdysozoa</taxon>
        <taxon>Nematoda</taxon>
        <taxon>Chromadorea</taxon>
        <taxon>Rhabditida</taxon>
        <taxon>Rhabditina</taxon>
        <taxon>Rhabditomorpha</taxon>
        <taxon>Rhabditoidea</taxon>
        <taxon>Rhabditidae</taxon>
        <taxon>Peloderinae</taxon>
        <taxon>Caenorhabditis</taxon>
    </lineage>
</organism>
<keyword evidence="2" id="KW-1185">Reference proteome</keyword>
<dbReference type="Pfam" id="PF10326">
    <property type="entry name" value="7TM_GPCR_Str"/>
    <property type="match status" value="1"/>
</dbReference>
<dbReference type="Proteomes" id="UP000095282">
    <property type="component" value="Unplaced"/>
</dbReference>
<keyword evidence="1" id="KW-0472">Membrane</keyword>
<dbReference type="AlphaFoldDB" id="A0A1I7TAG6"/>
<evidence type="ECO:0000313" key="2">
    <source>
        <dbReference type="Proteomes" id="UP000095282"/>
    </source>
</evidence>
<dbReference type="WBParaSite" id="Csp11.Scaffold564.g4019.t1">
    <property type="protein sequence ID" value="Csp11.Scaffold564.g4019.t1"/>
    <property type="gene ID" value="Csp11.Scaffold564.g4019"/>
</dbReference>
<keyword evidence="1" id="KW-0812">Transmembrane</keyword>
<dbReference type="InterPro" id="IPR019428">
    <property type="entry name" value="7TM_GPCR_serpentine_rcpt_Str"/>
</dbReference>
<sequence>MSGASMFLYVDSFLRYQKSLSTFLAAAYCGSFGLCVSLLATHFVYRYFAVCRSKTKANLYYQRFKCIY</sequence>
<accession>A0A1I7TAG6</accession>
<evidence type="ECO:0000313" key="3">
    <source>
        <dbReference type="WBParaSite" id="Csp11.Scaffold564.g4019.t1"/>
    </source>
</evidence>
<name>A0A1I7TAG6_9PELO</name>
<evidence type="ECO:0000256" key="1">
    <source>
        <dbReference type="SAM" id="Phobius"/>
    </source>
</evidence>